<name>A0A6P8ZMJ4_THRPL</name>
<dbReference type="Pfam" id="PF00650">
    <property type="entry name" value="CRAL_TRIO"/>
    <property type="match status" value="1"/>
</dbReference>
<dbReference type="InterPro" id="IPR036865">
    <property type="entry name" value="CRAL-TRIO_dom_sf"/>
</dbReference>
<dbReference type="Proteomes" id="UP000515158">
    <property type="component" value="Unplaced"/>
</dbReference>
<accession>A0A6P8ZMJ4</accession>
<dbReference type="SMART" id="SM00516">
    <property type="entry name" value="SEC14"/>
    <property type="match status" value="1"/>
</dbReference>
<dbReference type="Gene3D" id="3.40.525.10">
    <property type="entry name" value="CRAL-TRIO lipid binding domain"/>
    <property type="match status" value="1"/>
</dbReference>
<dbReference type="PROSITE" id="PS50191">
    <property type="entry name" value="CRAL_TRIO"/>
    <property type="match status" value="1"/>
</dbReference>
<protein>
    <submittedName>
        <fullName evidence="3">Alpha-tocopherol transfer protein-like isoform X1</fullName>
    </submittedName>
</protein>
<dbReference type="GO" id="GO:0016020">
    <property type="term" value="C:membrane"/>
    <property type="evidence" value="ECO:0007669"/>
    <property type="project" value="TreeGrafter"/>
</dbReference>
<dbReference type="GeneID" id="117644968"/>
<reference evidence="3" key="1">
    <citation type="submission" date="2025-08" db="UniProtKB">
        <authorList>
            <consortium name="RefSeq"/>
        </authorList>
    </citation>
    <scope>IDENTIFICATION</scope>
    <source>
        <tissue evidence="3">Total insect</tissue>
    </source>
</reference>
<dbReference type="PRINTS" id="PR00180">
    <property type="entry name" value="CRETINALDHBP"/>
</dbReference>
<dbReference type="RefSeq" id="XP_034240709.1">
    <property type="nucleotide sequence ID" value="XM_034384818.1"/>
</dbReference>
<dbReference type="OrthoDB" id="1434354at2759"/>
<dbReference type="InParanoid" id="A0A6P8ZMJ4"/>
<dbReference type="SUPFAM" id="SSF52087">
    <property type="entry name" value="CRAL/TRIO domain"/>
    <property type="match status" value="1"/>
</dbReference>
<evidence type="ECO:0000313" key="3">
    <source>
        <dbReference type="RefSeq" id="XP_034240709.1"/>
    </source>
</evidence>
<evidence type="ECO:0000313" key="2">
    <source>
        <dbReference type="Proteomes" id="UP000515158"/>
    </source>
</evidence>
<proteinExistence type="predicted"/>
<dbReference type="PANTHER" id="PTHR10174">
    <property type="entry name" value="ALPHA-TOCOPHEROL TRANSFER PROTEIN-RELATED"/>
    <property type="match status" value="1"/>
</dbReference>
<dbReference type="PANTHER" id="PTHR10174:SF213">
    <property type="entry name" value="CRAL-TRIO DOMAIN-CONTAINING PROTEIN"/>
    <property type="match status" value="1"/>
</dbReference>
<dbReference type="InterPro" id="IPR036273">
    <property type="entry name" value="CRAL/TRIO_N_dom_sf"/>
</dbReference>
<dbReference type="InterPro" id="IPR001251">
    <property type="entry name" value="CRAL-TRIO_dom"/>
</dbReference>
<organism evidence="3">
    <name type="scientific">Thrips palmi</name>
    <name type="common">Melon thrips</name>
    <dbReference type="NCBI Taxonomy" id="161013"/>
    <lineage>
        <taxon>Eukaryota</taxon>
        <taxon>Metazoa</taxon>
        <taxon>Ecdysozoa</taxon>
        <taxon>Arthropoda</taxon>
        <taxon>Hexapoda</taxon>
        <taxon>Insecta</taxon>
        <taxon>Pterygota</taxon>
        <taxon>Neoptera</taxon>
        <taxon>Paraneoptera</taxon>
        <taxon>Thysanoptera</taxon>
        <taxon>Terebrantia</taxon>
        <taxon>Thripoidea</taxon>
        <taxon>Thripidae</taxon>
        <taxon>Thrips</taxon>
    </lineage>
</organism>
<evidence type="ECO:0000259" key="1">
    <source>
        <dbReference type="PROSITE" id="PS50191"/>
    </source>
</evidence>
<feature type="domain" description="CRAL-TRIO" evidence="1">
    <location>
        <begin position="98"/>
        <end position="260"/>
    </location>
</feature>
<dbReference type="GO" id="GO:1902936">
    <property type="term" value="F:phosphatidylinositol bisphosphate binding"/>
    <property type="evidence" value="ECO:0007669"/>
    <property type="project" value="TreeGrafter"/>
</dbReference>
<gene>
    <name evidence="3" type="primary">LOC117644968</name>
</gene>
<dbReference type="KEGG" id="tpal:117644968"/>
<dbReference type="SUPFAM" id="SSF46938">
    <property type="entry name" value="CRAL/TRIO N-terminal domain"/>
    <property type="match status" value="1"/>
</dbReference>
<dbReference type="CDD" id="cd00170">
    <property type="entry name" value="SEC14"/>
    <property type="match status" value="1"/>
</dbReference>
<sequence>MAAPVDARADWDLPAVPGADFAPRWDLELTGSRAALLQEFAEWVRSEGLPETPDPDLVKFVHSCEYDLEKAKKCAKDFYWSRDAVPELFSGWDATLPHFQSVFDTVTYAIMPRRTPDNFRVIFNSLKTSDTTNYVIVDITKVTLMVVESIFLTEPTVSGIVIIQDLEKATFSHFVKYVWSLPRKIQVYFEDGVPLKREKVHLINCPGIVDKGLKFMGRMIRKEDRDRMQSYSGDDYSELYKFVPKDCLPSDVGGNLPPLEELHELTVQRLIDFKEVFQKHSPGVKTE</sequence>
<keyword evidence="2" id="KW-1185">Reference proteome</keyword>
<dbReference type="AlphaFoldDB" id="A0A6P8ZMJ4"/>